<dbReference type="EMBL" id="HACM01003010">
    <property type="protein sequence ID" value="CRZ03452.1"/>
    <property type="molecule type" value="Transcribed_RNA"/>
</dbReference>
<dbReference type="Gene3D" id="1.10.575.10">
    <property type="entry name" value="P1 Nuclease"/>
    <property type="match status" value="1"/>
</dbReference>
<dbReference type="InterPro" id="IPR008947">
    <property type="entry name" value="PLipase_C/P1_nuclease_dom_sf"/>
</dbReference>
<feature type="signal peptide" evidence="1">
    <location>
        <begin position="1"/>
        <end position="22"/>
    </location>
</feature>
<name>A0A0H5QPE3_9EUKA</name>
<evidence type="ECO:0000313" key="2">
    <source>
        <dbReference type="EMBL" id="CRZ03452.1"/>
    </source>
</evidence>
<reference evidence="2" key="1">
    <citation type="submission" date="2015-04" db="EMBL/GenBank/DDBJ databases">
        <title>The genome sequence of the plant pathogenic Rhizarian Plasmodiophora brassicae reveals insights in its biotrophic life cycle and the origin of chitin synthesis.</title>
        <authorList>
            <person name="Schwelm A."/>
            <person name="Fogelqvist J."/>
            <person name="Knaust A."/>
            <person name="Julke S."/>
            <person name="Lilja T."/>
            <person name="Dhandapani V."/>
            <person name="Bonilla-Rosso G."/>
            <person name="Karlsson M."/>
            <person name="Shevchenko A."/>
            <person name="Choi S.R."/>
            <person name="Kim H.G."/>
            <person name="Park J.Y."/>
            <person name="Lim Y.P."/>
            <person name="Ludwig-Muller J."/>
            <person name="Dixelius C."/>
        </authorList>
    </citation>
    <scope>NUCLEOTIDE SEQUENCE</scope>
    <source>
        <tissue evidence="2">Potato root galls</tissue>
    </source>
</reference>
<proteinExistence type="predicted"/>
<evidence type="ECO:0000256" key="1">
    <source>
        <dbReference type="SAM" id="SignalP"/>
    </source>
</evidence>
<feature type="chain" id="PRO_5005222854" evidence="1">
    <location>
        <begin position="23"/>
        <end position="139"/>
    </location>
</feature>
<keyword evidence="1" id="KW-0732">Signal</keyword>
<dbReference type="GO" id="GO:0016788">
    <property type="term" value="F:hydrolase activity, acting on ester bonds"/>
    <property type="evidence" value="ECO:0007669"/>
    <property type="project" value="InterPro"/>
</dbReference>
<sequence>MGYLRSGLILPCWAILLVTAESYQIVSKTRAGTHETIMSEAIELLASAGETEAYQFFKPFEPVLTFAQTVADTTGGNFKVLGKDVPRASFSHFFNPKTNEGLVVGKKFATGLVTMAAGIAMGPGIPSTEMCNWNYAEAI</sequence>
<feature type="non-terminal residue" evidence="2">
    <location>
        <position position="139"/>
    </location>
</feature>
<accession>A0A0H5QPE3</accession>
<protein>
    <submittedName>
        <fullName evidence="2">Uncharacterized protein</fullName>
    </submittedName>
</protein>
<dbReference type="AlphaFoldDB" id="A0A0H5QPE3"/>
<organism evidence="2">
    <name type="scientific">Spongospora subterranea</name>
    <dbReference type="NCBI Taxonomy" id="70186"/>
    <lineage>
        <taxon>Eukaryota</taxon>
        <taxon>Sar</taxon>
        <taxon>Rhizaria</taxon>
        <taxon>Endomyxa</taxon>
        <taxon>Phytomyxea</taxon>
        <taxon>Plasmodiophorida</taxon>
        <taxon>Plasmodiophoridae</taxon>
        <taxon>Spongospora</taxon>
    </lineage>
</organism>